<dbReference type="Pfam" id="PF13148">
    <property type="entry name" value="DUF3987"/>
    <property type="match status" value="1"/>
</dbReference>
<gene>
    <name evidence="2" type="ORF">SAMN04490187_0233</name>
</gene>
<feature type="region of interest" description="Disordered" evidence="1">
    <location>
        <begin position="1"/>
        <end position="20"/>
    </location>
</feature>
<sequence length="562" mass="60657">MNAPLMTEIQTPTGLAPKPLLPDTALPTSYPWDALPYVLRGAVEAIVEHAMVPAAIAGQCVIGGATHLAQTRVNAWHPKGKPEGALCSLFMLSLFDSGEGKSSARELAFKTIDEAEKDARARHRQACAEIETMAAGLKGKAREEFLAAHPLPPDPKTQYSDATFEPLVGDFIRGKAAASWDTDEGGQMLGGHSLKADTVAATLGGLTTAFSSGKFERTRSRGNLEGSGVAYNRRLSIHLMAQAVTVAEALSNPLLVGQGFLARFLLAAPDSLAGTCFISVESLQRKAYADPRLQAYWSRCKEIAASPEHIDPETGEVAPPVLEPDAEAKQVWVDFRNEIESERGPLGMFAGLKPFAARSAEQGLRLAAVLGCYEGVKQIDADCMRRACMLARYSLDEWLRYIDAGANGPEMKLAAELMSWLRGHKHKADWQEFHVNDLGKSGPPAVRSAKVRDKVLAVLLKHHHLLSSDGKQFKINPLAEVADSAEAQQLRGFAIAEDLRNVAEVAPFTRAVHPASAALPQTSAELPHAEAKHLLGLPQNPQNPQFPASANAKSAQMWEMKL</sequence>
<dbReference type="Proteomes" id="UP000198542">
    <property type="component" value="Unassembled WGS sequence"/>
</dbReference>
<protein>
    <recommendedName>
        <fullName evidence="4">DUF3987 domain-containing protein</fullName>
    </recommendedName>
</protein>
<evidence type="ECO:0000313" key="3">
    <source>
        <dbReference type="Proteomes" id="UP000198542"/>
    </source>
</evidence>
<dbReference type="RefSeq" id="WP_090451629.1">
    <property type="nucleotide sequence ID" value="NZ_FNTC01000001.1"/>
</dbReference>
<keyword evidence="3" id="KW-1185">Reference proteome</keyword>
<evidence type="ECO:0000256" key="1">
    <source>
        <dbReference type="SAM" id="MobiDB-lite"/>
    </source>
</evidence>
<dbReference type="InterPro" id="IPR025048">
    <property type="entry name" value="DUF3987"/>
</dbReference>
<proteinExistence type="predicted"/>
<name>A0A231FWZ9_PSEJE</name>
<evidence type="ECO:0000313" key="2">
    <source>
        <dbReference type="EMBL" id="SEB31598.1"/>
    </source>
</evidence>
<organism evidence="2 3">
    <name type="scientific">Pseudomonas jessenii</name>
    <dbReference type="NCBI Taxonomy" id="77298"/>
    <lineage>
        <taxon>Bacteria</taxon>
        <taxon>Pseudomonadati</taxon>
        <taxon>Pseudomonadota</taxon>
        <taxon>Gammaproteobacteria</taxon>
        <taxon>Pseudomonadales</taxon>
        <taxon>Pseudomonadaceae</taxon>
        <taxon>Pseudomonas</taxon>
    </lineage>
</organism>
<evidence type="ECO:0008006" key="4">
    <source>
        <dbReference type="Google" id="ProtNLM"/>
    </source>
</evidence>
<dbReference type="EMBL" id="FNTC01000001">
    <property type="protein sequence ID" value="SEB31598.1"/>
    <property type="molecule type" value="Genomic_DNA"/>
</dbReference>
<reference evidence="3" key="1">
    <citation type="submission" date="2016-10" db="EMBL/GenBank/DDBJ databases">
        <authorList>
            <person name="Varghese N."/>
            <person name="Submissions S."/>
        </authorList>
    </citation>
    <scope>NUCLEOTIDE SEQUENCE [LARGE SCALE GENOMIC DNA]</scope>
    <source>
        <strain evidence="3">BS3660</strain>
    </source>
</reference>
<accession>A0A231FWZ9</accession>
<dbReference type="AlphaFoldDB" id="A0A231FWZ9"/>